<dbReference type="PANTHER" id="PTHR43649:SF32">
    <property type="entry name" value="SUGAR BINDING SECRETED PROTEIN"/>
    <property type="match status" value="1"/>
</dbReference>
<evidence type="ECO:0000313" key="6">
    <source>
        <dbReference type="Proteomes" id="UP000051562"/>
    </source>
</evidence>
<comment type="similarity">
    <text evidence="2">Belongs to the bacterial solute-binding protein 1 family.</text>
</comment>
<dbReference type="PANTHER" id="PTHR43649">
    <property type="entry name" value="ARABINOSE-BINDING PROTEIN-RELATED"/>
    <property type="match status" value="1"/>
</dbReference>
<dbReference type="Proteomes" id="UP000051562">
    <property type="component" value="Unassembled WGS sequence"/>
</dbReference>
<dbReference type="InterPro" id="IPR050490">
    <property type="entry name" value="Bact_solute-bd_prot1"/>
</dbReference>
<proteinExistence type="inferred from homology"/>
<organism evidence="4 6">
    <name type="scientific">Bosea thiooxidans</name>
    <dbReference type="NCBI Taxonomy" id="53254"/>
    <lineage>
        <taxon>Bacteria</taxon>
        <taxon>Pseudomonadati</taxon>
        <taxon>Pseudomonadota</taxon>
        <taxon>Alphaproteobacteria</taxon>
        <taxon>Hyphomicrobiales</taxon>
        <taxon>Boseaceae</taxon>
        <taxon>Bosea</taxon>
    </lineage>
</organism>
<evidence type="ECO:0000313" key="4">
    <source>
        <dbReference type="EMBL" id="KQK27701.1"/>
    </source>
</evidence>
<dbReference type="OrthoDB" id="2515046at2"/>
<keyword evidence="6" id="KW-1185">Reference proteome</keyword>
<dbReference type="STRING" id="53254.SAMN05660750_00691"/>
<dbReference type="Proteomes" id="UP000190130">
    <property type="component" value="Unassembled WGS sequence"/>
</dbReference>
<dbReference type="InterPro" id="IPR006311">
    <property type="entry name" value="TAT_signal"/>
</dbReference>
<comment type="subcellular location">
    <subcellularLocation>
        <location evidence="1">Periplasm</location>
    </subcellularLocation>
</comment>
<keyword evidence="3" id="KW-0574">Periplasm</keyword>
<gene>
    <name evidence="4" type="ORF">ARD30_25270</name>
    <name evidence="5" type="ORF">SAMN05660750_00691</name>
</gene>
<evidence type="ECO:0000256" key="1">
    <source>
        <dbReference type="ARBA" id="ARBA00004418"/>
    </source>
</evidence>
<dbReference type="EMBL" id="FUYX01000002">
    <property type="protein sequence ID" value="SKB44264.1"/>
    <property type="molecule type" value="Genomic_DNA"/>
</dbReference>
<sequence length="419" mass="45521">MTMFDRRAVLAGMAATAAMPAGGSAQARTKITYWAWTEHVAAANAVKGEFEKQNPGITVEVANLNPFDLQDKFLVALAAGAGGPDVALILQRRFDGYLPTGGLLDTTAAMAPLKDSFPASVYASLGTGGKTFAVPYDQNPALYFYRADIFEANGIKAPLETWEDVVAAGRVLAAKGIFIGHVSSPSGVPGVANFVQYLQSRNAQIFAADGKVIRDNKLARETLQFYFDLARKEKVAFESRNNAPEFFQAIKDSRIAGYAVPAWAVFRLQKEAPEHAGKWRVMPWPKWSKDQPATTGAWGGNVLAIPKSSRNKEAALKWAMFIGANELTQVKIWQEGHLVPAFAPALRSPELLKGEAYLGGQSIYEAGLKDRTLNGFNYFDWAKAEVIIGNELDLMFGGKKSPADAWAEVEKQLAGQLGR</sequence>
<protein>
    <submittedName>
        <fullName evidence="5">Lactose/L-arabinose transport system substrate-binding protein</fullName>
    </submittedName>
</protein>
<dbReference type="PROSITE" id="PS51318">
    <property type="entry name" value="TAT"/>
    <property type="match status" value="1"/>
</dbReference>
<dbReference type="RefSeq" id="WP_055730968.1">
    <property type="nucleotide sequence ID" value="NZ_FUYX01000002.1"/>
</dbReference>
<reference evidence="4 6" key="1">
    <citation type="submission" date="2015-10" db="EMBL/GenBank/DDBJ databases">
        <title>Draft genome of Bosea thiooxidans.</title>
        <authorList>
            <person name="Wang X."/>
        </authorList>
    </citation>
    <scope>NUCLEOTIDE SEQUENCE [LARGE SCALE GENOMIC DNA]</scope>
    <source>
        <strain evidence="4 6">CGMCC 9174</strain>
    </source>
</reference>
<dbReference type="EMBL" id="LMAR01000094">
    <property type="protein sequence ID" value="KQK27701.1"/>
    <property type="molecule type" value="Genomic_DNA"/>
</dbReference>
<dbReference type="SUPFAM" id="SSF53850">
    <property type="entry name" value="Periplasmic binding protein-like II"/>
    <property type="match status" value="1"/>
</dbReference>
<dbReference type="InterPro" id="IPR006059">
    <property type="entry name" value="SBP"/>
</dbReference>
<dbReference type="Gene3D" id="3.40.190.10">
    <property type="entry name" value="Periplasmic binding protein-like II"/>
    <property type="match status" value="1"/>
</dbReference>
<dbReference type="GO" id="GO:0042597">
    <property type="term" value="C:periplasmic space"/>
    <property type="evidence" value="ECO:0007669"/>
    <property type="project" value="UniProtKB-SubCell"/>
</dbReference>
<accession>A0A0Q3HYQ9</accession>
<evidence type="ECO:0000313" key="5">
    <source>
        <dbReference type="EMBL" id="SKB44264.1"/>
    </source>
</evidence>
<evidence type="ECO:0000256" key="2">
    <source>
        <dbReference type="ARBA" id="ARBA00008520"/>
    </source>
</evidence>
<name>A0A0Q3HYQ9_9HYPH</name>
<reference evidence="5 7" key="2">
    <citation type="submission" date="2017-02" db="EMBL/GenBank/DDBJ databases">
        <authorList>
            <person name="Peterson S.W."/>
        </authorList>
    </citation>
    <scope>NUCLEOTIDE SEQUENCE [LARGE SCALE GENOMIC DNA]</scope>
    <source>
        <strain evidence="5 7">DSM 9653</strain>
    </source>
</reference>
<dbReference type="AlphaFoldDB" id="A0A0Q3HYQ9"/>
<dbReference type="Pfam" id="PF01547">
    <property type="entry name" value="SBP_bac_1"/>
    <property type="match status" value="1"/>
</dbReference>
<evidence type="ECO:0000313" key="7">
    <source>
        <dbReference type="Proteomes" id="UP000190130"/>
    </source>
</evidence>
<evidence type="ECO:0000256" key="3">
    <source>
        <dbReference type="ARBA" id="ARBA00022764"/>
    </source>
</evidence>